<evidence type="ECO:0000313" key="4">
    <source>
        <dbReference type="EMBL" id="ENO89831.1"/>
    </source>
</evidence>
<dbReference type="RefSeq" id="WP_004334419.1">
    <property type="nucleotide sequence ID" value="NZ_AMXE01000009.1"/>
</dbReference>
<feature type="compositionally biased region" description="Low complexity" evidence="1">
    <location>
        <begin position="3827"/>
        <end position="3841"/>
    </location>
</feature>
<dbReference type="InterPro" id="IPR008619">
    <property type="entry name" value="Filamentous_hemagglutn_rpt"/>
</dbReference>
<dbReference type="InterPro" id="IPR025157">
    <property type="entry name" value="Hemagglutinin_rpt"/>
</dbReference>
<evidence type="ECO:0000313" key="5">
    <source>
        <dbReference type="Proteomes" id="UP000013232"/>
    </source>
</evidence>
<dbReference type="Pfam" id="PF13018">
    <property type="entry name" value="ESPR"/>
    <property type="match status" value="1"/>
</dbReference>
<protein>
    <submittedName>
        <fullName evidence="4">Hemagglutinin-related protein</fullName>
    </submittedName>
</protein>
<feature type="compositionally biased region" description="Polar residues" evidence="1">
    <location>
        <begin position="3842"/>
        <end position="3859"/>
    </location>
</feature>
<comment type="caution">
    <text evidence="4">The sequence shown here is derived from an EMBL/GenBank/DDBJ whole genome shotgun (WGS) entry which is preliminary data.</text>
</comment>
<feature type="region of interest" description="Disordered" evidence="1">
    <location>
        <begin position="3752"/>
        <end position="3782"/>
    </location>
</feature>
<feature type="compositionally biased region" description="Gly residues" evidence="1">
    <location>
        <begin position="449"/>
        <end position="458"/>
    </location>
</feature>
<dbReference type="Pfam" id="PF05860">
    <property type="entry name" value="TPS"/>
    <property type="match status" value="1"/>
</dbReference>
<dbReference type="Proteomes" id="UP000013232">
    <property type="component" value="Unassembled WGS sequence"/>
</dbReference>
<proteinExistence type="predicted"/>
<evidence type="ECO:0000259" key="3">
    <source>
        <dbReference type="SMART" id="SM00912"/>
    </source>
</evidence>
<accession>N6Y6L1</accession>
<dbReference type="Pfam" id="PF05594">
    <property type="entry name" value="Fil_haemagg"/>
    <property type="match status" value="31"/>
</dbReference>
<feature type="signal peptide" evidence="2">
    <location>
        <begin position="1"/>
        <end position="26"/>
    </location>
</feature>
<feature type="region of interest" description="Disordered" evidence="1">
    <location>
        <begin position="3823"/>
        <end position="3888"/>
    </location>
</feature>
<keyword evidence="2" id="KW-0732">Signal</keyword>
<feature type="compositionally biased region" description="Polar residues" evidence="1">
    <location>
        <begin position="4289"/>
        <end position="4300"/>
    </location>
</feature>
<dbReference type="InterPro" id="IPR024973">
    <property type="entry name" value="ESPR"/>
</dbReference>
<reference evidence="4 5" key="1">
    <citation type="submission" date="2012-09" db="EMBL/GenBank/DDBJ databases">
        <title>Draft Genome Sequences of 6 Strains from Genus Thauera.</title>
        <authorList>
            <person name="Liu B."/>
            <person name="Shapleigh J.P."/>
            <person name="Frostegard A.H."/>
        </authorList>
    </citation>
    <scope>NUCLEOTIDE SEQUENCE [LARGE SCALE GENOMIC DNA]</scope>
    <source>
        <strain evidence="5">47Lol / DSM 12138</strain>
    </source>
</reference>
<dbReference type="InterPro" id="IPR012334">
    <property type="entry name" value="Pectin_lyas_fold"/>
</dbReference>
<dbReference type="SUPFAM" id="SSF51126">
    <property type="entry name" value="Pectin lyase-like"/>
    <property type="match status" value="1"/>
</dbReference>
<feature type="region of interest" description="Disordered" evidence="1">
    <location>
        <begin position="4289"/>
        <end position="4311"/>
    </location>
</feature>
<gene>
    <name evidence="4" type="ORF">C666_04640</name>
</gene>
<dbReference type="EMBL" id="AMXE01000009">
    <property type="protein sequence ID" value="ENO89831.1"/>
    <property type="molecule type" value="Genomic_DNA"/>
</dbReference>
<feature type="compositionally biased region" description="Polar residues" evidence="1">
    <location>
        <begin position="4449"/>
        <end position="4461"/>
    </location>
</feature>
<dbReference type="STRING" id="1123367.GCA_000621305_03106"/>
<sequence length="5559" mass="560248">MNARCHRLVFNRLRGMLMAVAETAMAQGGSPRGTAGGTATPSNGFALARLRPVCVATLFALGSPSLAQAQIVAYKQAPANQQATVLKAGNGIPVVNIQTPSAAGVSRNAYGQFDIQAQGAILNNSRGNIQSQLGGWIQGNPWLAAGDARVILNEVISPNPSQLLGYIEIAGSTAQLIIANPAGITCDGCGFINANRATLTTGTPIVTGGDLDGYRVENGTIRIAGAGMNTTNLGYTDLIARAVEVNAGLWAQTLKITTGANVVDAGHSQAAPIAGSGAAPGFAVDVAQLGGMYAGKIHLVGTEAGVGVRNAGTFAATAGDVLVTAEGRLINRGAMLAGEHALAIEARGVDNSGTLSSATAITLASQDDLANSGLMQAGEELRLDVSGTLANHAGMLDGQRLDIRAGALDNAAGTLRQSGMQALRLDAGHVDNAAGALIGNLAPRPANGESGGTDGGGSESLESAAAGVIDAPADTGGTVVSVGTATPRVFADGRIAIRDQLINTGILTASGLLTLATEHTLTNAGTLNLDRLSVAGDTFRNQGTVDVAHASFDSTSFDNGGGRLTVSRRFALASHDILNAYGSLRYTGTEALAFSPQGRIDNSNGQIASNGIHLTLAAAAIDNTGGSIEHAGSGTLALVTDRLDGSSGLIASQGTLDLDAGAIDLDNATTQGDTLALSAGTLSNRGGRIIQNGGTPAVISIAGQLDNHGGLIASAASLGLTAGGLDNRDGGQIVTNGSLALDTTTSALINNGGTLSAQDKLSIRSADALGNTAGLVVAGHDLDITAVGALDNSGGTLGAVTGRADIAATGNLTSTAGRIEAATDLTLSGHGLANDHGTIFARTVQLDAQGQDLSNTQGRIAAETTLSIDSGRLDNIAGLLQAGTTLDVDTHGQALINRDTADSGGLIAQGNLTLDAGAVDNAGGTIGTAGTLVLDAATLSNRGGRITQAGSNLTALAVAGQIDNRDGLIASAASLDLTASELDNRDGGQIVTDGSLILSTTAGPLRNDGGTMFAQAIRIDAQDQTLSNVHGQLIAETRLTADSGRFDNTAGLVQAGTTLGIDTRGQAFINRDTADSGGLLARGSLTLDTGAVDNTNGTIGTGATLALDAQALDNQHGRITQAGSDLTALSVAGRIDNRSGLIASAASLDLTAGGLDNRDGGQIITDGSLILSTTAGALHNDGGALSAQGSLALQSADTLGNAAGRIVAGKDLGITASGALDNTSGTLGAVAGRADIIANGTATNANGRIEAAAALDLSSQGLVNDHGSLSARAIHIDTHGQALSNVHGQLIAETRLTAGSGRFDNTAGLVQAGTTLDVDTHGRALINRDTADSGGLLAQSDLTLSTGAVDNTNGTIGTAGTLALDAGTLSNRNGRITQAGSNLTAIAVAGQLDNRSGLIASAASLDLTAGGLDNRDGGQIITDGSLILNTTTGALHNDGGTLSAQDDLSVRSADALGNAAGQIVAGKNLDIATAGALDNTEGRIQAGNTLDVDTHGQALINRDTADNGGLLAQGKLTLATGELDNAGGTIGTGATLALNAATLSNHGGRITQAGSDLTALAVTGQIDNRSGLIASTASLDLTAGELDNHDGGQILTDGSLVLNTTTGTLHNDGGTLSAQDDLSVRSADALGNAAGQIVAGKNLDIDTAGALDNTGGTLGAIAGRADISASGNLTGIAGRIEAATDLTLSSHGLANDHGTLVARTIQLDAQGQTLSNTHGQIAAAAALAIDSGQLDNTAGLIQAGTTLDVDTHGQALINRDTADGGGLIAQGNLTLDTGAVDNARGTIGTAGTLALDAATLSNRGGRITQAGSGLTALAAAGRIDNRDGLIASAASLDLTAGELDNRDGGQIATDGSLVLNTTAGALANDGGTLSAQDDLSIRSADALGNAAGQIVAGKNLDIAAATLDNSDGTLGAVAGWAHITADSAVTNASGRIEAATDLTLSGHGLNNDGGTLFARTVGLDTHGQALSNTHGRIAAATALTIDSGRLDNTAGLLQAGATLDLDTHGQALINRDTADGGGLLAQGNLTLDAGAVDNVGGTIGTGAALALDASALTNHGGRITQAGSDPTALAVAGHINNRSGLIASAASLDLTAGELDNRDGGQIVTDGSLALSTTAGALRNDGGTLSAQDDLSVQSTDVLGNTAGRIVAGKDLDIATAGALDNTSGTLGAVAGQALVSADGAVNNTSGHIEAATDLTLSGQGLNNDGGTLFARAVSLDTHGQALSNTHGQIAAAAALAIDSGQLDNTAGLIQAGTTLDVDTHGQALVNRDTADSGGLIAQGNLTLDAGAVDNTRGAIGTTGALALDAASISNHGGRITQAGSGLTALAVAGRIDNRDGLIASAASLGLTAGELDNRDGGQIVTDGSLVLNTTSGALRNDGGTLSAQDDLSIQSTDTLGNAAGRIVAGKDLDIDTAGTLDNTGGTLGAVTGRADITADGAVNNTSGRIEAATALALSGHGLTNDHGTLIARAVSLDTQGQALSNTHGQIAAEAALAIDSGQLDNTAGLIQAGTTLHLDTHGQALINRDTADGGGLLAQGNLTLDAGAVDNTGGTIGTGAALALDAQALDNRHGHITQAGGTPAAISVAGQIDNRNGLIASAASLGLTAGELDNRDGGQIVTDGSLVMNTMTGALANDGGTLSAQDDLAVQSADALGNAAGRIVAGKDLDIAATGALDNTSGTLGAVAGRADISADGAINNTGGRIEAATDLTLSSRGLANDHGTLIAHAARIDTHGQALDNTHGQLAAETTLAIDSGQLDNTAGLIQAGATLDLDTHGRALINRDTADNGGLLAQGTLTLATGELDNVGGTIGTGATLALDAQALDNRQGRITQAGSDLATLAVAGQVDNRGGLIASAASLGLTAGELDNRDDGQIVTDGSLVLNTTTGALRNDGGTLSAQDDLSIRSADVLGNAAGRIVAGKNLDIAAASALDNDGGTLGAVAGQADIDTGGILDNTSGRIEAATDLTLSSHGLTNEHGTLVARAAQIDTHEQALENTHGQIVTETALAIDSGQLDNTAGLIQAGTTLDVDTHGQALINRDTADSGGLIAQGDITIAAGTVDNTAGFVRAGGVLGIDGESIANQDGHLLAQAGMDLAAATVLDNQGGNMQTAGDLDIRAISLIDNRSGLMRAGGALTAETARLVNAATQATDKGIEGHTIDISAPEIDNRDGALRADDALILRSGQTIDNRSGLVSSRTTLTVLDDSATRALAIDNLGGTFIADGELSLHAGRISGDGRLRSNSDLAFDLDADIVNTGEISTAGDIRMTTTGTLSNSGTVRAGDELVLKASSLTNEATGTLAGGMLDISVSGTLDNHGLIDGGETRIQAGTLDNLGSGRIYGDHLAITAGTLNNLADGSSAPVIAARERLDLGVGALNNRDEALIFSAGDLSIGGSLDANRRATGQADSIDNVSATIEATGNLAIDTASLINRKRTFDMERQPSSGPQGGIDLLDYAPGLQFHWPIAESSIGIWRDYIRDRYINIVAKMLGGAPDEALVNAFTFTEDNEDSFPVYRRNWGAYHEFINLWGDLIGYDGPTGGGLTEAERARLAAAVNAHPLMSMSDSAAIWRVIIDTLAAEYPEHLARMVAALEQQGVSQTAYRQVCRDPENECDYTYDIATTRQYQRDIITADSPAAILRAGGNMTLNAGTLDNRYSIIQSGGDMALTGSTLLNTGAELFEQTDTTSTEHLWHWVSRDHGATTTASSTQTLIGSVLGIISAGGTLTGSFTQRIDNLSIRHNAAPVVDATGAAPGTLPPASHDPALIGSTADSQTDTDHGVNAQRAAATGSAGTHLATVSQPGAAAQTASADTGLATATQPNASAQTANADTRLAAAAQPGSTAQTAAADTDISTAPQPGAAVHTANADTRLATASRPDSTARTTRADTDLAAAAQTDPATDAPLATAIQPDASARTLTADTAPADGAQAETATDIIAHETSHGTGGTITRITRAAAASSGDAPTAIVATAAPALALPASRLYHIQPDGPAGYLIETDPAFTHYQTWLSSDYMLEALGLDPALIQKRLGDGFYEQRLLTEQIAQLTGRRFLPGHADDEAQYRALMNAGVTYAREWQLVPGVALSAEQMARLTTDIVWLVEESVTLADGSTQRVLVPRIYASIRQGDLTPEGALLAGGNVALDTAGELFTSGTIAGRQAVLLTGTDISVERGTVVGRDVTVQASQDLAVLGGQIRAERTLQTSAGRDLSIESTTVDRDYAPAEGRAANATVQRTAIERVAGLYVTGEGGTLVAAAGRDLSLLAAAVSNAGDGSTRLGAGRDLVLGTVTETSQASTSSKGNRWREDSSTERGTLIDTAGDLSLSAGRDLSARAADVTAGGTLAASTARDLTIDAGEATLSSERWRKSSKGNALSKRSRETLDTLDQRTALASTFSGDSVALAAGNDLSVHGSNVVATTDLTLAAGRDLRIEAATETHAETHFRKEKKSGLSTSGASLSVGSQKLTQNTDTDATTAVGSTVGSVQGNITLVAGRQYTQTGSDVLAPGGDIDIAAQTVDIVEAREASAYRFEQKFKQSGLTLSISSPVLSAVQTVRELGKAVSDTDDGRMHALAAASTALAGKTAYDAVIAGQGTTIAGKDGQIATEFNDKGEAIAGRDANAADKVGGINISISVGSASSKQSSTQTTDTATGSTVQAGGDIRISATGAGEHSDLTLRGAQVTAGGKATLAAEDEIRLLAAENRAEQHSDNTSSSASIGIGFALGGSQNGFTLQLGASQARGDADGDDHTWTHTHVQAGDTATLTSGGDTAFRGAVVSADRVAANIGGNLVIESLQDIHTYDSRQKNAGFSLSLCIPPFCYGATSTGSISLAGSNIDSDYASVTERSGIEAGDGGFDVKVGGDTTLTGAAIASTDQAVEEGRNRFSTGGTLTLADLENRAEYDAQGASLNIGTGVSFDGAFTPQGTSAGFGEDSDSARSITTAGISGIAGDTAVRTGDAPTGIAPIFDAEAVQKEIDAQVRITQTFNQYAPKVAADFAATQANELRRQGNTEEAAKWEEGGAYRIALHAAIGGLSGGVEGALGAGAAASSAPLLDRFQDSITQELKNAGASDGVADLAGQLISGTTAAGIGAVVSGGSTAGTAMGMNVDANNRQLHPREIDLIEERVAEFIERMKREGLVLDETQALNILAENAADQVDYLDQITPNDGNSYLNAQAKLFLQEVGAEAGSFIDTGGREIKYFTTRTADGQHLQADFYDPARYVETYNSKAYQDFAHTHLNRNLLGGNPTPEALRTYIDRETDQGKRAMAAALLLTGGGGTALAAKLAPRIAAAGTEFISACTANPVLCLNQLGITAADLGLGEALPTGLGVATANVLVNKLIDKTRPAEIEHLTTRLAQYTPDELLAINSVTAFKDGNRNSAEAVNAYLSLTSGAQAPYMPGTAVRDVLAQPGQRLYIIENASASGPGGWAGTRIYTDLNEARQQLALLPEWKNPQELIHEGNTIMDSLVIREYTVRQPLPTRRGMVGPQDEYFRNAQGELIQTGQQYPGGGQQIELLIDIRKDTKDPATGKSLWQSYLLENSEYLVGDISRNPRPISRTQ</sequence>
<feature type="region of interest" description="Disordered" evidence="1">
    <location>
        <begin position="4438"/>
        <end position="4461"/>
    </location>
</feature>
<dbReference type="Pfam" id="PF13332">
    <property type="entry name" value="Fil_haemagg_2"/>
    <property type="match status" value="3"/>
</dbReference>
<feature type="compositionally biased region" description="Low complexity" evidence="1">
    <location>
        <begin position="3752"/>
        <end position="3762"/>
    </location>
</feature>
<dbReference type="NCBIfam" id="TIGR01901">
    <property type="entry name" value="adhes_NPXG"/>
    <property type="match status" value="1"/>
</dbReference>
<dbReference type="InterPro" id="IPR008638">
    <property type="entry name" value="FhaB/CdiA-like_TPS"/>
</dbReference>
<dbReference type="InterPro" id="IPR011050">
    <property type="entry name" value="Pectin_lyase_fold/virulence"/>
</dbReference>
<name>N6Y6L1_THAL4</name>
<evidence type="ECO:0000256" key="2">
    <source>
        <dbReference type="SAM" id="SignalP"/>
    </source>
</evidence>
<dbReference type="SMART" id="SM00912">
    <property type="entry name" value="Haemagg_act"/>
    <property type="match status" value="1"/>
</dbReference>
<dbReference type="GO" id="GO:0003824">
    <property type="term" value="F:catalytic activity"/>
    <property type="evidence" value="ECO:0007669"/>
    <property type="project" value="UniProtKB-ARBA"/>
</dbReference>
<dbReference type="InterPro" id="IPR010069">
    <property type="entry name" value="CdiA_FHA1_rpt"/>
</dbReference>
<keyword evidence="5" id="KW-1185">Reference proteome</keyword>
<evidence type="ECO:0000256" key="1">
    <source>
        <dbReference type="SAM" id="MobiDB-lite"/>
    </source>
</evidence>
<dbReference type="Gene3D" id="2.160.20.10">
    <property type="entry name" value="Single-stranded right-handed beta-helix, Pectin lyase-like"/>
    <property type="match status" value="1"/>
</dbReference>
<feature type="chain" id="PRO_5004127811" evidence="2">
    <location>
        <begin position="27"/>
        <end position="5559"/>
    </location>
</feature>
<feature type="compositionally biased region" description="Low complexity" evidence="1">
    <location>
        <begin position="3875"/>
        <end position="3888"/>
    </location>
</feature>
<dbReference type="NCBIfam" id="TIGR01731">
    <property type="entry name" value="fil_hemag_20aa"/>
    <property type="match status" value="73"/>
</dbReference>
<feature type="region of interest" description="Disordered" evidence="1">
    <location>
        <begin position="441"/>
        <end position="461"/>
    </location>
</feature>
<feature type="domain" description="Filamentous haemagglutinin FhaB/tRNA nuclease CdiA-like TPS" evidence="3">
    <location>
        <begin position="89"/>
        <end position="209"/>
    </location>
</feature>
<organism evidence="4 5">
    <name type="scientific">Thauera linaloolentis (strain DSM 12138 / JCM 21573 / CCUG 41526 / CIP 105981 / IAM 15112 / NBRC 102519 / 47Lol)</name>
    <dbReference type="NCBI Taxonomy" id="1123367"/>
    <lineage>
        <taxon>Bacteria</taxon>
        <taxon>Pseudomonadati</taxon>
        <taxon>Pseudomonadota</taxon>
        <taxon>Betaproteobacteria</taxon>
        <taxon>Rhodocyclales</taxon>
        <taxon>Zoogloeaceae</taxon>
        <taxon>Thauera</taxon>
    </lineage>
</organism>
<dbReference type="eggNOG" id="COG3210">
    <property type="taxonomic scope" value="Bacteria"/>
</dbReference>